<dbReference type="PANTHER" id="PTHR30024">
    <property type="entry name" value="ALIPHATIC SULFONATES-BINDING PROTEIN-RELATED"/>
    <property type="match status" value="1"/>
</dbReference>
<gene>
    <name evidence="4" type="ordered locus">AZC_4397</name>
</gene>
<dbReference type="GO" id="GO:0042597">
    <property type="term" value="C:periplasmic space"/>
    <property type="evidence" value="ECO:0007669"/>
    <property type="project" value="UniProtKB-SubCell"/>
</dbReference>
<dbReference type="HOGENOM" id="CLU_028871_3_2_5"/>
<reference evidence="5" key="2">
    <citation type="submission" date="2007-04" db="EMBL/GenBank/DDBJ databases">
        <title>Complete genome sequence of the nitrogen-fixing bacterium Azorhizobium caulinodans ORS571.</title>
        <authorList>
            <person name="Lee K.B."/>
            <person name="Backer P.D."/>
            <person name="Aono T."/>
            <person name="Liu C.T."/>
            <person name="Suzuki S."/>
            <person name="Suzuki T."/>
            <person name="Kaneko T."/>
            <person name="Yamada M."/>
            <person name="Tabata S."/>
            <person name="Kupfer D.M."/>
            <person name="Najar F.Z."/>
            <person name="Wiley G.B."/>
            <person name="Roe B."/>
            <person name="Binnewies T."/>
            <person name="Ussery D."/>
            <person name="Vereecke D."/>
            <person name="Gevers D."/>
            <person name="Holsters M."/>
            <person name="Oyaizu H."/>
        </authorList>
    </citation>
    <scope>NUCLEOTIDE SEQUENCE [LARGE SCALE GENOMIC DNA]</scope>
    <source>
        <strain evidence="5">ATCC 43989 / DSM 5975 / JCM 20966 / LMG 6465 / NBRC 14845 / NCIMB 13405 / ORS 571</strain>
    </source>
</reference>
<keyword evidence="3" id="KW-0732">Signal</keyword>
<dbReference type="InterPro" id="IPR017793">
    <property type="entry name" value="ABC_transptr_urea-assoc_sub-bd"/>
</dbReference>
<comment type="similarity">
    <text evidence="2">Belongs to the bacterial solute-binding protein SsuA/TauA family.</text>
</comment>
<reference evidence="4 5" key="5">
    <citation type="journal article" date="2010" name="Appl. Environ. Microbiol.">
        <title>phrR-like gene praR of Azorhizobium caulinodans ORS571 is essential for symbiosis with Sesbania rostrata and is involved in expression of reb genes.</title>
        <authorList>
            <person name="Akiba N."/>
            <person name="Aono T."/>
            <person name="Toyazaki H."/>
            <person name="Sato S."/>
            <person name="Oyaizu H."/>
        </authorList>
    </citation>
    <scope>NUCLEOTIDE SEQUENCE [LARGE SCALE GENOMIC DNA]</scope>
    <source>
        <strain evidence="5">ATCC 43989 / DSM 5975 / JCM 20966 / LMG 6465 / NBRC 14845 / NCIMB 13405 / ORS 571</strain>
    </source>
</reference>
<accession>A8HW68</accession>
<reference evidence="4 5" key="6">
    <citation type="journal article" date="2011" name="Appl. Environ. Microbiol.">
        <title>Involvement of the azorhizobial chromosome partition gene (parA) in the onset of bacteroid differentiation during Sesbania rostrata stem nodule development.</title>
        <authorList>
            <person name="Liu CT."/>
            <person name="Lee KB."/>
            <person name="Wang YS."/>
            <person name="Peng MH."/>
            <person name="Lee KT."/>
            <person name="Suzuki S."/>
            <person name="Suzuki T."/>
            <person name="Oyaizu H."/>
        </authorList>
    </citation>
    <scope>NUCLEOTIDE SEQUENCE [LARGE SCALE GENOMIC DNA]</scope>
    <source>
        <strain evidence="5">ATCC 43989 / DSM 5975 / JCM 20966 / LMG 6465 / NBRC 14845 / NCIMB 13405 / ORS 571</strain>
    </source>
</reference>
<dbReference type="EMBL" id="AP009384">
    <property type="protein sequence ID" value="BAF90395.1"/>
    <property type="molecule type" value="Genomic_DNA"/>
</dbReference>
<evidence type="ECO:0000256" key="3">
    <source>
        <dbReference type="ARBA" id="ARBA00022729"/>
    </source>
</evidence>
<keyword evidence="5" id="KW-1185">Reference proteome</keyword>
<proteinExistence type="inferred from homology"/>
<organism evidence="4 5">
    <name type="scientific">Azorhizobium caulinodans (strain ATCC 43989 / DSM 5975 / JCM 20966 / LMG 6465 / NBRC 14845 / NCIMB 13405 / ORS 571)</name>
    <dbReference type="NCBI Taxonomy" id="438753"/>
    <lineage>
        <taxon>Bacteria</taxon>
        <taxon>Pseudomonadati</taxon>
        <taxon>Pseudomonadota</taxon>
        <taxon>Alphaproteobacteria</taxon>
        <taxon>Hyphomicrobiales</taxon>
        <taxon>Xanthobacteraceae</taxon>
        <taxon>Azorhizobium</taxon>
    </lineage>
</organism>
<evidence type="ECO:0000256" key="2">
    <source>
        <dbReference type="ARBA" id="ARBA00010742"/>
    </source>
</evidence>
<reference evidence="4 5" key="4">
    <citation type="journal article" date="2009" name="Appl. Environ. Microbiol.">
        <title>Comparative genome-wide transcriptional profiling of Azorhizobium caulinodans ORS571 grown under free-living and symbiotic conditions.</title>
        <authorList>
            <person name="Tsukada S."/>
            <person name="Aono T."/>
            <person name="Akiba N."/>
            <person name="Lee KB."/>
            <person name="Liu CT."/>
            <person name="Toyazaki H."/>
            <person name="Oyaizu H."/>
        </authorList>
    </citation>
    <scope>NUCLEOTIDE SEQUENCE [LARGE SCALE GENOMIC DNA]</scope>
    <source>
        <strain evidence="5">ATCC 43989 / DSM 5975 / JCM 20966 / LMG 6465 / NBRC 14845 / NCIMB 13405 / ORS 571</strain>
    </source>
</reference>
<sequence length="391" mass="41748">MAKELVARESPPIPQFFNKGNTMRFSLSTLLPSSIARRTAVLGAAAALALSVSGLAAPAEAAPKKDFKVAWSIYVGWMPWGYAADHGIVKKWADKYGIKIDVVQFNDYVESINQYTAGAFDALTVTNMDALSVPAAGGVDTTAVIMGDFSNGNDAVILKGKDKLSDIKGQKVNLVEFSVSHYLLARALESIKLSERDVKVVNTSDADMVAAYKTKAVTSVVTWNPLVSEILAEKSAHSVFDSSKIPGEIMDLMVANTQTLNDNPDFGKALAGIWYETVALMTAESEAGKQARTDMGKASGTDLAGFESQLKATKLFDKAADAVAFVKSPAVGTTMDRVRKFLFEKKLLGENAKSADAVGIALPDGKVLGDAKNVKLRFVDTYMALAADGKL</sequence>
<name>A8HW68_AZOC5</name>
<protein>
    <submittedName>
        <fullName evidence="4">Putative taurine transport system protein</fullName>
    </submittedName>
</protein>
<reference evidence="4 5" key="1">
    <citation type="journal article" date="2007" name="Appl. Environ. Microbiol.">
        <title>Rhizobial factors required for stem nodule maturation and maintenance in Sesbania rostrata-Azorhizobium caulinodans ORS571 symbiosis.</title>
        <authorList>
            <person name="Suzuki S."/>
            <person name="Aono T."/>
            <person name="Lee KB."/>
            <person name="Suzuki T."/>
            <person name="Liu CT."/>
            <person name="Miwa H."/>
            <person name="Wakao S."/>
            <person name="Iki T."/>
            <person name="Oyaizu H."/>
        </authorList>
    </citation>
    <scope>NUCLEOTIDE SEQUENCE [LARGE SCALE GENOMIC DNA]</scope>
    <source>
        <strain evidence="5">ATCC 43989 / DSM 5975 / JCM 20966 / LMG 6465 / NBRC 14845 / NCIMB 13405 / ORS 571</strain>
    </source>
</reference>
<dbReference type="PANTHER" id="PTHR30024:SF47">
    <property type="entry name" value="TAURINE-BINDING PERIPLASMIC PROTEIN"/>
    <property type="match status" value="1"/>
</dbReference>
<evidence type="ECO:0000313" key="5">
    <source>
        <dbReference type="Proteomes" id="UP000000270"/>
    </source>
</evidence>
<dbReference type="Pfam" id="PF13379">
    <property type="entry name" value="NMT1_2"/>
    <property type="match status" value="1"/>
</dbReference>
<dbReference type="Gene3D" id="3.40.190.10">
    <property type="entry name" value="Periplasmic binding protein-like II"/>
    <property type="match status" value="2"/>
</dbReference>
<dbReference type="KEGG" id="azc:AZC_4397"/>
<comment type="subcellular location">
    <subcellularLocation>
        <location evidence="1">Periplasm</location>
    </subcellularLocation>
</comment>
<evidence type="ECO:0000256" key="1">
    <source>
        <dbReference type="ARBA" id="ARBA00004418"/>
    </source>
</evidence>
<evidence type="ECO:0000313" key="4">
    <source>
        <dbReference type="EMBL" id="BAF90395.1"/>
    </source>
</evidence>
<dbReference type="eggNOG" id="COG0715">
    <property type="taxonomic scope" value="Bacteria"/>
</dbReference>
<dbReference type="AlphaFoldDB" id="A8HW68"/>
<dbReference type="NCBIfam" id="TIGR03427">
    <property type="entry name" value="ABC_peri_uca"/>
    <property type="match status" value="1"/>
</dbReference>
<dbReference type="SUPFAM" id="SSF53850">
    <property type="entry name" value="Periplasmic binding protein-like II"/>
    <property type="match status" value="1"/>
</dbReference>
<dbReference type="STRING" id="438753.AZC_4397"/>
<dbReference type="Proteomes" id="UP000000270">
    <property type="component" value="Chromosome"/>
</dbReference>
<reference evidence="4 5" key="3">
    <citation type="journal article" date="2008" name="BMC Genomics">
        <title>The genome of the versatile nitrogen fixer Azorhizobium caulinodans ORS571.</title>
        <authorList>
            <person name="Lee KB."/>
            <person name="Backer P.D."/>
            <person name="Aono T."/>
            <person name="Liu CT."/>
            <person name="Suzuki S."/>
            <person name="Suzuki T."/>
            <person name="Kaneko T."/>
            <person name="Yamada M."/>
            <person name="Tabata S."/>
            <person name="Kupfer D.M."/>
            <person name="Najar F.Z."/>
            <person name="Wiley G.B."/>
            <person name="Roe B."/>
            <person name="Binnewies T.T."/>
            <person name="Ussery D.W."/>
            <person name="D'Haeze W."/>
            <person name="Herder J.D."/>
            <person name="Gevers D."/>
            <person name="Vereecke D."/>
            <person name="Holsters M."/>
            <person name="Oyaizu H."/>
        </authorList>
    </citation>
    <scope>NUCLEOTIDE SEQUENCE [LARGE SCALE GENOMIC DNA]</scope>
    <source>
        <strain evidence="5">ATCC 43989 / DSM 5975 / JCM 20966 / LMG 6465 / NBRC 14845 / NCIMB 13405 / ORS 571</strain>
    </source>
</reference>